<dbReference type="EMBL" id="CM042052">
    <property type="protein sequence ID" value="KAI3718113.1"/>
    <property type="molecule type" value="Genomic_DNA"/>
</dbReference>
<sequence length="854" mass="96676">MHCISKKTTGWSEFSSPIAYALVCLATARRFVQEVITHELMDMPHFDGVYVPKPPKGKVFSNMRRSAGDSEGVDTPLFSTMMVVSQTDEGMVAGSRPPLDQPTASQSQSSHSKSIPQSLLDKPTSPITQTYQRKQVKKAPSLLVPSPTQPLSPLRENSPLENIQRETNRVSPNPQEVLSKEMEEHMGKKVATTSASTEKNSGNISKTFPMATLNEQSFKGPRCQETKGVDNALARQKASTTKRSHDPSKGGNTPGEGEDKYDYLELMDTMANFNRDVIKQGKDIEELKLVILSQQVQIAKLKKMVTRLVQKKRRKQFELRKRKTGNDAPKRGEINMEEATKEGELDGIKYGGEGETFDVEGEQEAETERESVQTEIKEQAETVKEVITELEIAETLLKAKHDTPKVSSKTKGVVIKEQGEVLKKINVEKKVMSKEKGKAKLVESDQPIKRQKLVESDEALARKIQADIEQEERVQVDKDREMAKALAAELNEAYQQSLTTEIAQKKAATLKKSVVVKTAAKKRQHSKTFLGTQERNKMIIFLKGAVGVRKEMFSKMFFEKIKELYDSEMLKLQGNETARVEMEKRMKESNDFVIQKPFPYEQETPQKKEATLGEAEKVAEEEGAPESSKQKEPSNTDDVNMYMVVMDKVPEPISAEPVGVKPPEVILWDTLTVDGKEYIRLKRKDEKYEVFNTWAKIVRTCSRSDLEEMFEIGMKLYADILKAPEISITKLVMEYLCMMFKPDEVEHVIRNVFKSVNNWTLYETSEVYAVTLDLNHTEYFLVDRVYNHSRLKLHAMLKKKLGCIPDSEMAKYLIQRTINQIEVNAAGTKLVLLNKINAASSELMLEEINDAEHS</sequence>
<keyword evidence="2" id="KW-1185">Reference proteome</keyword>
<protein>
    <submittedName>
        <fullName evidence="1">Uncharacterized protein</fullName>
    </submittedName>
</protein>
<reference evidence="1 2" key="2">
    <citation type="journal article" date="2022" name="Mol. Ecol. Resour.">
        <title>The genomes of chicory, endive, great burdock and yacon provide insights into Asteraceae paleo-polyploidization history and plant inulin production.</title>
        <authorList>
            <person name="Fan W."/>
            <person name="Wang S."/>
            <person name="Wang H."/>
            <person name="Wang A."/>
            <person name="Jiang F."/>
            <person name="Liu H."/>
            <person name="Zhao H."/>
            <person name="Xu D."/>
            <person name="Zhang Y."/>
        </authorList>
    </citation>
    <scope>NUCLEOTIDE SEQUENCE [LARGE SCALE GENOMIC DNA]</scope>
    <source>
        <strain evidence="2">cv. Niubang</strain>
    </source>
</reference>
<name>A0ACB9B950_ARCLA</name>
<organism evidence="1 2">
    <name type="scientific">Arctium lappa</name>
    <name type="common">Greater burdock</name>
    <name type="synonym">Lappa major</name>
    <dbReference type="NCBI Taxonomy" id="4217"/>
    <lineage>
        <taxon>Eukaryota</taxon>
        <taxon>Viridiplantae</taxon>
        <taxon>Streptophyta</taxon>
        <taxon>Embryophyta</taxon>
        <taxon>Tracheophyta</taxon>
        <taxon>Spermatophyta</taxon>
        <taxon>Magnoliopsida</taxon>
        <taxon>eudicotyledons</taxon>
        <taxon>Gunneridae</taxon>
        <taxon>Pentapetalae</taxon>
        <taxon>asterids</taxon>
        <taxon>campanulids</taxon>
        <taxon>Asterales</taxon>
        <taxon>Asteraceae</taxon>
        <taxon>Carduoideae</taxon>
        <taxon>Cardueae</taxon>
        <taxon>Arctiinae</taxon>
        <taxon>Arctium</taxon>
    </lineage>
</organism>
<comment type="caution">
    <text evidence="1">The sequence shown here is derived from an EMBL/GenBank/DDBJ whole genome shotgun (WGS) entry which is preliminary data.</text>
</comment>
<evidence type="ECO:0000313" key="1">
    <source>
        <dbReference type="EMBL" id="KAI3718113.1"/>
    </source>
</evidence>
<proteinExistence type="predicted"/>
<reference evidence="2" key="1">
    <citation type="journal article" date="2022" name="Mol. Ecol. Resour.">
        <title>The genomes of chicory, endive, great burdock and yacon provide insights into Asteraceae palaeo-polyploidization history and plant inulin production.</title>
        <authorList>
            <person name="Fan W."/>
            <person name="Wang S."/>
            <person name="Wang H."/>
            <person name="Wang A."/>
            <person name="Jiang F."/>
            <person name="Liu H."/>
            <person name="Zhao H."/>
            <person name="Xu D."/>
            <person name="Zhang Y."/>
        </authorList>
    </citation>
    <scope>NUCLEOTIDE SEQUENCE [LARGE SCALE GENOMIC DNA]</scope>
    <source>
        <strain evidence="2">cv. Niubang</strain>
    </source>
</reference>
<accession>A0ACB9B950</accession>
<evidence type="ECO:0000313" key="2">
    <source>
        <dbReference type="Proteomes" id="UP001055879"/>
    </source>
</evidence>
<gene>
    <name evidence="1" type="ORF">L6452_18965</name>
</gene>
<dbReference type="Proteomes" id="UP001055879">
    <property type="component" value="Linkage Group LG06"/>
</dbReference>